<dbReference type="AlphaFoldDB" id="A0A8E2JTA1"/>
<feature type="compositionally biased region" description="Polar residues" evidence="1">
    <location>
        <begin position="316"/>
        <end position="333"/>
    </location>
</feature>
<feature type="compositionally biased region" description="Basic and acidic residues" evidence="1">
    <location>
        <begin position="509"/>
        <end position="518"/>
    </location>
</feature>
<keyword evidence="3" id="KW-1185">Reference proteome</keyword>
<evidence type="ECO:0000313" key="2">
    <source>
        <dbReference type="EMBL" id="OCL08344.1"/>
    </source>
</evidence>
<dbReference type="EMBL" id="KV749670">
    <property type="protein sequence ID" value="OCL08344.1"/>
    <property type="molecule type" value="Genomic_DNA"/>
</dbReference>
<feature type="region of interest" description="Disordered" evidence="1">
    <location>
        <begin position="495"/>
        <end position="531"/>
    </location>
</feature>
<protein>
    <submittedName>
        <fullName evidence="2">Uncharacterized protein</fullName>
    </submittedName>
</protein>
<dbReference type="OrthoDB" id="73788at2759"/>
<feature type="compositionally biased region" description="Polar residues" evidence="1">
    <location>
        <begin position="495"/>
        <end position="506"/>
    </location>
</feature>
<accession>A0A8E2JTA1</accession>
<feature type="compositionally biased region" description="Polar residues" evidence="1">
    <location>
        <begin position="519"/>
        <end position="531"/>
    </location>
</feature>
<feature type="compositionally biased region" description="Polar residues" evidence="1">
    <location>
        <begin position="280"/>
        <end position="308"/>
    </location>
</feature>
<sequence>MGCSFNIRDVQNTTFYGQKSDELLSNLQIMRFRSDKLYLMPHHSRPLLRRSSETVYYSETRLKQRYFPMRRKTTKTMSRSTPTLTERQQTMTQVGYVPTPAPSKRKRGKSEEIEDSKSETESDEPRSSDEKRQQTLTQMIHGVRPTPSYEDNWNVPAPKRKRGNRTTREKRQQTLTQMTHGLMPIPIGSDDEDEDDGYALAIEQHLAGHGIYKPAHERSPPRSPVRQRPGSIEHLHEWMTDQKTRAHKPSLDHVASSRLPTKAKIENPKTPPRRRVLEVPSSQSPESPLSTQKSSECPSQYPLQQRSPNARYLLKSPSTGRTAHMNNSAARKSVPQTNVVFEGEQTGYPQASRDRIFQNTIQDSEEGELESDNENAEANSYGNGNKTQAFFNQADLDYSSTDPINGLSKGIENDGCIAENDSRLSAGSNLTPVPADRTNSRQIVPQNPNQPTYIQSKSLQTISCASQSAHKSQESIETGTEDAAAQLQTKFEPYTQHQTAGRSPSFKTHHLEHNKQRIQDSNPVPTQSSHLSQATIVDSTLFSPRNPHHFLPLPPISPSMPPPLTIPSSLPSLMSSPNISRVNTGADSPSLRKIGARIVTASQMVPESPEDYSVPPPPPWNYDGDDDDDDDDDDEEL</sequence>
<feature type="compositionally biased region" description="Polar residues" evidence="1">
    <location>
        <begin position="578"/>
        <end position="587"/>
    </location>
</feature>
<feature type="region of interest" description="Disordered" evidence="1">
    <location>
        <begin position="422"/>
        <end position="449"/>
    </location>
</feature>
<feature type="region of interest" description="Disordered" evidence="1">
    <location>
        <begin position="72"/>
        <end position="171"/>
    </location>
</feature>
<feature type="compositionally biased region" description="Polar residues" evidence="1">
    <location>
        <begin position="84"/>
        <end position="93"/>
    </location>
</feature>
<feature type="compositionally biased region" description="Acidic residues" evidence="1">
    <location>
        <begin position="623"/>
        <end position="637"/>
    </location>
</feature>
<feature type="region of interest" description="Disordered" evidence="1">
    <location>
        <begin position="577"/>
        <end position="637"/>
    </location>
</feature>
<name>A0A8E2JTA1_9PEZI</name>
<evidence type="ECO:0000256" key="1">
    <source>
        <dbReference type="SAM" id="MobiDB-lite"/>
    </source>
</evidence>
<feature type="compositionally biased region" description="Polar residues" evidence="1">
    <location>
        <begin position="440"/>
        <end position="449"/>
    </location>
</feature>
<feature type="region of interest" description="Disordered" evidence="1">
    <location>
        <begin position="243"/>
        <end position="333"/>
    </location>
</feature>
<organism evidence="2 3">
    <name type="scientific">Glonium stellatum</name>
    <dbReference type="NCBI Taxonomy" id="574774"/>
    <lineage>
        <taxon>Eukaryota</taxon>
        <taxon>Fungi</taxon>
        <taxon>Dikarya</taxon>
        <taxon>Ascomycota</taxon>
        <taxon>Pezizomycotina</taxon>
        <taxon>Dothideomycetes</taxon>
        <taxon>Pleosporomycetidae</taxon>
        <taxon>Gloniales</taxon>
        <taxon>Gloniaceae</taxon>
        <taxon>Glonium</taxon>
    </lineage>
</organism>
<gene>
    <name evidence="2" type="ORF">AOQ84DRAFT_407028</name>
</gene>
<reference evidence="2 3" key="1">
    <citation type="journal article" date="2016" name="Nat. Commun.">
        <title>Ectomycorrhizal ecology is imprinted in the genome of the dominant symbiotic fungus Cenococcum geophilum.</title>
        <authorList>
            <consortium name="DOE Joint Genome Institute"/>
            <person name="Peter M."/>
            <person name="Kohler A."/>
            <person name="Ohm R.A."/>
            <person name="Kuo A."/>
            <person name="Krutzmann J."/>
            <person name="Morin E."/>
            <person name="Arend M."/>
            <person name="Barry K.W."/>
            <person name="Binder M."/>
            <person name="Choi C."/>
            <person name="Clum A."/>
            <person name="Copeland A."/>
            <person name="Grisel N."/>
            <person name="Haridas S."/>
            <person name="Kipfer T."/>
            <person name="LaButti K."/>
            <person name="Lindquist E."/>
            <person name="Lipzen A."/>
            <person name="Maire R."/>
            <person name="Meier B."/>
            <person name="Mihaltcheva S."/>
            <person name="Molinier V."/>
            <person name="Murat C."/>
            <person name="Poggeler S."/>
            <person name="Quandt C.A."/>
            <person name="Sperisen C."/>
            <person name="Tritt A."/>
            <person name="Tisserant E."/>
            <person name="Crous P.W."/>
            <person name="Henrissat B."/>
            <person name="Nehls U."/>
            <person name="Egli S."/>
            <person name="Spatafora J.W."/>
            <person name="Grigoriev I.V."/>
            <person name="Martin F.M."/>
        </authorList>
    </citation>
    <scope>NUCLEOTIDE SEQUENCE [LARGE SCALE GENOMIC DNA]</scope>
    <source>
        <strain evidence="2 3">CBS 207.34</strain>
    </source>
</reference>
<feature type="compositionally biased region" description="Basic and acidic residues" evidence="1">
    <location>
        <begin position="109"/>
        <end position="133"/>
    </location>
</feature>
<evidence type="ECO:0000313" key="3">
    <source>
        <dbReference type="Proteomes" id="UP000250140"/>
    </source>
</evidence>
<proteinExistence type="predicted"/>
<dbReference type="Proteomes" id="UP000250140">
    <property type="component" value="Unassembled WGS sequence"/>
</dbReference>